<dbReference type="InterPro" id="IPR012677">
    <property type="entry name" value="Nucleotide-bd_a/b_plait_sf"/>
</dbReference>
<dbReference type="Proteomes" id="UP000515203">
    <property type="component" value="Unplaced"/>
</dbReference>
<dbReference type="PANTHER" id="PTHR35968">
    <property type="entry name" value="CHROMOSOME 6 C6ORF201 HOMOLOG"/>
    <property type="match status" value="1"/>
</dbReference>
<dbReference type="SUPFAM" id="SSF54928">
    <property type="entry name" value="RNA-binding domain, RBD"/>
    <property type="match status" value="1"/>
</dbReference>
<sequence length="237" mass="26598">MGTTSNDPLLMRFLPVGQKREPKNYARPEVLRQTFETISALHKLLPNHMMEMLYSYKTEEDKRKCDRADLTGLERILERHQFPPEINLTPKPSTTHSWKRKAINNAREARKRCPLWKENSEEPPMCTVLARWLRTSRGSTEDLKSVTDQLAAFGPIRSVTTCGRQSALVVFRDIEAACKAVSAFHGKARGSALQCSWRQGFMSKDVSGVTSALGALLGKFYSRGLSVQQDTAGKGAL</sequence>
<protein>
    <submittedName>
        <fullName evidence="2">Uncharacterized protein C6orf201 homolog</fullName>
    </submittedName>
</protein>
<dbReference type="Gene3D" id="3.30.70.330">
    <property type="match status" value="1"/>
</dbReference>
<dbReference type="GO" id="GO:0003676">
    <property type="term" value="F:nucleic acid binding"/>
    <property type="evidence" value="ECO:0007669"/>
    <property type="project" value="InterPro"/>
</dbReference>
<dbReference type="CDD" id="cd00590">
    <property type="entry name" value="RRM_SF"/>
    <property type="match status" value="1"/>
</dbReference>
<dbReference type="InterPro" id="IPR035979">
    <property type="entry name" value="RBD_domain_sf"/>
</dbReference>
<evidence type="ECO:0000313" key="1">
    <source>
        <dbReference type="Proteomes" id="UP000515203"/>
    </source>
</evidence>
<proteinExistence type="predicted"/>
<dbReference type="InterPro" id="IPR027827">
    <property type="entry name" value="Tex56"/>
</dbReference>
<dbReference type="RefSeq" id="XP_023567894.1">
    <property type="nucleotide sequence ID" value="XM_023712126.1"/>
</dbReference>
<gene>
    <name evidence="2" type="primary">CUNH6orf201</name>
</gene>
<dbReference type="InParanoid" id="A0A6P6E6D8"/>
<dbReference type="CTD" id="102896425"/>
<dbReference type="GeneID" id="111815894"/>
<evidence type="ECO:0000313" key="2">
    <source>
        <dbReference type="RefSeq" id="XP_023567894.1"/>
    </source>
</evidence>
<organism evidence="1 2">
    <name type="scientific">Octodon degus</name>
    <name type="common">Degu</name>
    <name type="synonym">Sciurus degus</name>
    <dbReference type="NCBI Taxonomy" id="10160"/>
    <lineage>
        <taxon>Eukaryota</taxon>
        <taxon>Metazoa</taxon>
        <taxon>Chordata</taxon>
        <taxon>Craniata</taxon>
        <taxon>Vertebrata</taxon>
        <taxon>Euteleostomi</taxon>
        <taxon>Mammalia</taxon>
        <taxon>Eutheria</taxon>
        <taxon>Euarchontoglires</taxon>
        <taxon>Glires</taxon>
        <taxon>Rodentia</taxon>
        <taxon>Hystricomorpha</taxon>
        <taxon>Octodontidae</taxon>
        <taxon>Octodon</taxon>
    </lineage>
</organism>
<dbReference type="OrthoDB" id="6077037at2759"/>
<accession>A0A6P6E6D8</accession>
<dbReference type="AlphaFoldDB" id="A0A6P6E6D8"/>
<dbReference type="PANTHER" id="PTHR35968:SF1">
    <property type="entry name" value="TESTIS EXPRESSED PROTEIN 56"/>
    <property type="match status" value="1"/>
</dbReference>
<dbReference type="Pfam" id="PF15023">
    <property type="entry name" value="DUF4523"/>
    <property type="match status" value="1"/>
</dbReference>
<keyword evidence="1" id="KW-1185">Reference proteome</keyword>
<name>A0A6P6E6D8_OCTDE</name>
<reference evidence="2" key="1">
    <citation type="submission" date="2025-08" db="UniProtKB">
        <authorList>
            <consortium name="RefSeq"/>
        </authorList>
    </citation>
    <scope>IDENTIFICATION</scope>
</reference>